<comment type="subcellular location">
    <subcellularLocation>
        <location evidence="1">Cell membrane</location>
        <topology evidence="1">Multi-pass membrane protein</topology>
    </subcellularLocation>
</comment>
<evidence type="ECO:0000256" key="4">
    <source>
        <dbReference type="ARBA" id="ARBA00022989"/>
    </source>
</evidence>
<keyword evidence="4 6" id="KW-1133">Transmembrane helix</keyword>
<evidence type="ECO:0000256" key="5">
    <source>
        <dbReference type="ARBA" id="ARBA00023136"/>
    </source>
</evidence>
<feature type="transmembrane region" description="Helical" evidence="6">
    <location>
        <begin position="58"/>
        <end position="79"/>
    </location>
</feature>
<keyword evidence="3 6" id="KW-0812">Transmembrane</keyword>
<feature type="transmembrane region" description="Helical" evidence="6">
    <location>
        <begin position="156"/>
        <end position="177"/>
    </location>
</feature>
<dbReference type="Proteomes" id="UP000319829">
    <property type="component" value="Unassembled WGS sequence"/>
</dbReference>
<evidence type="ECO:0000256" key="3">
    <source>
        <dbReference type="ARBA" id="ARBA00022692"/>
    </source>
</evidence>
<keyword evidence="5 6" id="KW-0472">Membrane</keyword>
<dbReference type="Pfam" id="PF02653">
    <property type="entry name" value="BPD_transp_2"/>
    <property type="match status" value="1"/>
</dbReference>
<gene>
    <name evidence="7" type="ORF">E6K74_02255</name>
</gene>
<feature type="transmembrane region" description="Helical" evidence="6">
    <location>
        <begin position="207"/>
        <end position="228"/>
    </location>
</feature>
<name>A0A538SWH6_UNCEI</name>
<dbReference type="AlphaFoldDB" id="A0A538SWH6"/>
<dbReference type="GO" id="GO:0005886">
    <property type="term" value="C:plasma membrane"/>
    <property type="evidence" value="ECO:0007669"/>
    <property type="project" value="UniProtKB-SubCell"/>
</dbReference>
<evidence type="ECO:0000313" key="8">
    <source>
        <dbReference type="Proteomes" id="UP000319829"/>
    </source>
</evidence>
<dbReference type="EMBL" id="VBOU01000015">
    <property type="protein sequence ID" value="TMQ55749.1"/>
    <property type="molecule type" value="Genomic_DNA"/>
</dbReference>
<feature type="transmembrane region" description="Helical" evidence="6">
    <location>
        <begin position="263"/>
        <end position="281"/>
    </location>
</feature>
<accession>A0A538SWH6</accession>
<organism evidence="7 8">
    <name type="scientific">Eiseniibacteriota bacterium</name>
    <dbReference type="NCBI Taxonomy" id="2212470"/>
    <lineage>
        <taxon>Bacteria</taxon>
        <taxon>Candidatus Eiseniibacteriota</taxon>
    </lineage>
</organism>
<feature type="transmembrane region" description="Helical" evidence="6">
    <location>
        <begin position="240"/>
        <end position="256"/>
    </location>
</feature>
<feature type="transmembrane region" description="Helical" evidence="6">
    <location>
        <begin position="91"/>
        <end position="113"/>
    </location>
</feature>
<evidence type="ECO:0000256" key="1">
    <source>
        <dbReference type="ARBA" id="ARBA00004651"/>
    </source>
</evidence>
<protein>
    <submittedName>
        <fullName evidence="7">ABC transporter permease</fullName>
    </submittedName>
</protein>
<evidence type="ECO:0000256" key="6">
    <source>
        <dbReference type="SAM" id="Phobius"/>
    </source>
</evidence>
<evidence type="ECO:0000256" key="2">
    <source>
        <dbReference type="ARBA" id="ARBA00022475"/>
    </source>
</evidence>
<reference evidence="7 8" key="1">
    <citation type="journal article" date="2019" name="Nat. Microbiol.">
        <title>Mediterranean grassland soil C-N compound turnover is dependent on rainfall and depth, and is mediated by genomically divergent microorganisms.</title>
        <authorList>
            <person name="Diamond S."/>
            <person name="Andeer P.F."/>
            <person name="Li Z."/>
            <person name="Crits-Christoph A."/>
            <person name="Burstein D."/>
            <person name="Anantharaman K."/>
            <person name="Lane K.R."/>
            <person name="Thomas B.C."/>
            <person name="Pan C."/>
            <person name="Northen T.R."/>
            <person name="Banfield J.F."/>
        </authorList>
    </citation>
    <scope>NUCLEOTIDE SEQUENCE [LARGE SCALE GENOMIC DNA]</scope>
    <source>
        <strain evidence="7">WS_4</strain>
    </source>
</reference>
<evidence type="ECO:0000313" key="7">
    <source>
        <dbReference type="EMBL" id="TMQ55749.1"/>
    </source>
</evidence>
<comment type="caution">
    <text evidence="7">The sequence shown here is derived from an EMBL/GenBank/DDBJ whole genome shotgun (WGS) entry which is preliminary data.</text>
</comment>
<sequence length="326" mass="34870">MSEMLVRMSRNSVLVLSLLIPILAGLGLNFGIVIGAMAGQIGAILIVHWGIPGIGGFALAWAIATPIAILLGIATGSLFNRAKGREMVSGLIAGFFANGLYQLLFLFAVGSIIPFHSTSMVLPQGYGLRNTVDLSTIQYAIDGLIPLRFQMQGVEIRVPIVSYVIIVAFCLATLWFFRTRLGQQFRAMGQDPHIAAIAGIAVERNRIVATVLSTVLAAWGQLLFLQNIGTLNTYSSHEQVGMFAIAALLVSGATVSRATVGQALLGTVLFRTLFVVSPLAGKALAGDAQIGEYFRVFVAYAVITVALVLHAWQFTRAAHEARKSAR</sequence>
<feature type="transmembrane region" description="Helical" evidence="6">
    <location>
        <begin position="293"/>
        <end position="312"/>
    </location>
</feature>
<dbReference type="InterPro" id="IPR001851">
    <property type="entry name" value="ABC_transp_permease"/>
</dbReference>
<dbReference type="PANTHER" id="PTHR32196:SF15">
    <property type="entry name" value="SUGAR ABC TRANSPORTER PERMEASE PROTEIN"/>
    <property type="match status" value="1"/>
</dbReference>
<dbReference type="GO" id="GO:0022857">
    <property type="term" value="F:transmembrane transporter activity"/>
    <property type="evidence" value="ECO:0007669"/>
    <property type="project" value="InterPro"/>
</dbReference>
<feature type="transmembrane region" description="Helical" evidence="6">
    <location>
        <begin position="12"/>
        <end position="38"/>
    </location>
</feature>
<dbReference type="PANTHER" id="PTHR32196">
    <property type="entry name" value="ABC TRANSPORTER PERMEASE PROTEIN YPHD-RELATED-RELATED"/>
    <property type="match status" value="1"/>
</dbReference>
<proteinExistence type="predicted"/>
<keyword evidence="2" id="KW-1003">Cell membrane</keyword>